<feature type="binding site" evidence="5">
    <location>
        <begin position="188"/>
        <end position="191"/>
    </location>
    <ligand>
        <name>substrate</name>
    </ligand>
</feature>
<gene>
    <name evidence="5" type="primary">prmC</name>
    <name evidence="8" type="ORF">C8P68_104431</name>
</gene>
<comment type="caution">
    <text evidence="5">Lacks conserved residue(s) required for the propagation of feature annotation.</text>
</comment>
<evidence type="ECO:0000256" key="1">
    <source>
        <dbReference type="ARBA" id="ARBA00022603"/>
    </source>
</evidence>
<dbReference type="Proteomes" id="UP000244168">
    <property type="component" value="Unassembled WGS sequence"/>
</dbReference>
<feature type="domain" description="Release factor glutamine methyltransferase N-terminal" evidence="7">
    <location>
        <begin position="7"/>
        <end position="77"/>
    </location>
</feature>
<evidence type="ECO:0000313" key="8">
    <source>
        <dbReference type="EMBL" id="PTQ96937.1"/>
    </source>
</evidence>
<sequence length="284" mass="32017">MKTVKDVFAEFKARLSELYATDETDAITSLVLSELIQTNKAKLKAFPELEIPESIGLQLTDILSRLETGEPAQYILGETEFYGLPFKVSPAVLIPRPETEELVQWILDTTKQTPVKTILDIGAGSGCIAIALKKHLPNVQVYAMDVSAAALNIAKQNAVLNEAEVHFIFDDILNPAEQLPQFDIIVSNPPYVTLEDKEQMHRNVTDFEPHTALFVPQDDPLIFYRAITQFAAKKLNSNGYLFFEINENYGEQTIDLINNNQFINSELRKDLTDRDRMTKAQLRG</sequence>
<dbReference type="PANTHER" id="PTHR18895">
    <property type="entry name" value="HEMK METHYLTRANSFERASE"/>
    <property type="match status" value="1"/>
</dbReference>
<evidence type="ECO:0000313" key="9">
    <source>
        <dbReference type="Proteomes" id="UP000244168"/>
    </source>
</evidence>
<dbReference type="EC" id="2.1.1.297" evidence="5"/>
<feature type="binding site" evidence="5">
    <location>
        <begin position="122"/>
        <end position="126"/>
    </location>
    <ligand>
        <name>S-adenosyl-L-methionine</name>
        <dbReference type="ChEBI" id="CHEBI:59789"/>
    </ligand>
</feature>
<dbReference type="InterPro" id="IPR007848">
    <property type="entry name" value="Small_mtfrase_dom"/>
</dbReference>
<dbReference type="NCBIfam" id="TIGR00536">
    <property type="entry name" value="hemK_fam"/>
    <property type="match status" value="1"/>
</dbReference>
<keyword evidence="2 5" id="KW-0808">Transferase</keyword>
<dbReference type="InterPro" id="IPR004556">
    <property type="entry name" value="HemK-like"/>
</dbReference>
<proteinExistence type="inferred from homology"/>
<reference evidence="8 9" key="1">
    <citation type="submission" date="2018-04" db="EMBL/GenBank/DDBJ databases">
        <title>Genomic Encyclopedia of Archaeal and Bacterial Type Strains, Phase II (KMG-II): from individual species to whole genera.</title>
        <authorList>
            <person name="Goeker M."/>
        </authorList>
    </citation>
    <scope>NUCLEOTIDE SEQUENCE [LARGE SCALE GENOMIC DNA]</scope>
    <source>
        <strain evidence="8 9">DSM 26809</strain>
    </source>
</reference>
<evidence type="ECO:0000256" key="2">
    <source>
        <dbReference type="ARBA" id="ARBA00022679"/>
    </source>
</evidence>
<evidence type="ECO:0000256" key="4">
    <source>
        <dbReference type="ARBA" id="ARBA00048391"/>
    </source>
</evidence>
<name>A0A2T5JA61_9SPHI</name>
<dbReference type="InterPro" id="IPR002052">
    <property type="entry name" value="DNA_methylase_N6_adenine_CS"/>
</dbReference>
<feature type="domain" description="Methyltransferase small" evidence="6">
    <location>
        <begin position="107"/>
        <end position="196"/>
    </location>
</feature>
<dbReference type="SUPFAM" id="SSF53335">
    <property type="entry name" value="S-adenosyl-L-methionine-dependent methyltransferases"/>
    <property type="match status" value="1"/>
</dbReference>
<keyword evidence="9" id="KW-1185">Reference proteome</keyword>
<dbReference type="HAMAP" id="MF_02126">
    <property type="entry name" value="RF_methyltr_PrmC"/>
    <property type="match status" value="1"/>
</dbReference>
<dbReference type="InterPro" id="IPR019874">
    <property type="entry name" value="RF_methyltr_PrmC"/>
</dbReference>
<dbReference type="InterPro" id="IPR050320">
    <property type="entry name" value="N5-glutamine_MTase"/>
</dbReference>
<dbReference type="NCBIfam" id="TIGR03534">
    <property type="entry name" value="RF_mod_PrmC"/>
    <property type="match status" value="1"/>
</dbReference>
<dbReference type="Gene3D" id="1.10.8.10">
    <property type="entry name" value="DNA helicase RuvA subunit, C-terminal domain"/>
    <property type="match status" value="1"/>
</dbReference>
<dbReference type="CDD" id="cd02440">
    <property type="entry name" value="AdoMet_MTases"/>
    <property type="match status" value="1"/>
</dbReference>
<dbReference type="Pfam" id="PF05175">
    <property type="entry name" value="MTS"/>
    <property type="match status" value="1"/>
</dbReference>
<dbReference type="GO" id="GO:0102559">
    <property type="term" value="F:peptide chain release factor N(5)-glutamine methyltransferase activity"/>
    <property type="evidence" value="ECO:0007669"/>
    <property type="project" value="UniProtKB-EC"/>
</dbReference>
<dbReference type="Pfam" id="PF17827">
    <property type="entry name" value="PrmC_N"/>
    <property type="match status" value="1"/>
</dbReference>
<dbReference type="AlphaFoldDB" id="A0A2T5JA61"/>
<dbReference type="GO" id="GO:0032259">
    <property type="term" value="P:methylation"/>
    <property type="evidence" value="ECO:0007669"/>
    <property type="project" value="UniProtKB-KW"/>
</dbReference>
<dbReference type="InterPro" id="IPR029063">
    <property type="entry name" value="SAM-dependent_MTases_sf"/>
</dbReference>
<keyword evidence="3 5" id="KW-0949">S-adenosyl-L-methionine</keyword>
<evidence type="ECO:0000259" key="7">
    <source>
        <dbReference type="Pfam" id="PF17827"/>
    </source>
</evidence>
<evidence type="ECO:0000256" key="3">
    <source>
        <dbReference type="ARBA" id="ARBA00022691"/>
    </source>
</evidence>
<comment type="function">
    <text evidence="5">Methylates the class 1 translation termination release factors RF1/PrfA and RF2/PrfB on the glutamine residue of the universally conserved GGQ motif.</text>
</comment>
<feature type="binding site" evidence="5">
    <location>
        <position position="188"/>
    </location>
    <ligand>
        <name>S-adenosyl-L-methionine</name>
        <dbReference type="ChEBI" id="CHEBI:59789"/>
    </ligand>
</feature>
<dbReference type="PROSITE" id="PS00092">
    <property type="entry name" value="N6_MTASE"/>
    <property type="match status" value="1"/>
</dbReference>
<dbReference type="RefSeq" id="WP_170113613.1">
    <property type="nucleotide sequence ID" value="NZ_CP160205.1"/>
</dbReference>
<evidence type="ECO:0000259" key="6">
    <source>
        <dbReference type="Pfam" id="PF05175"/>
    </source>
</evidence>
<dbReference type="Gene3D" id="3.40.50.150">
    <property type="entry name" value="Vaccinia Virus protein VP39"/>
    <property type="match status" value="1"/>
</dbReference>
<accession>A0A2T5JA61</accession>
<dbReference type="PANTHER" id="PTHR18895:SF74">
    <property type="entry name" value="MTRF1L RELEASE FACTOR GLUTAMINE METHYLTRANSFERASE"/>
    <property type="match status" value="1"/>
</dbReference>
<protein>
    <recommendedName>
        <fullName evidence="5">Release factor glutamine methyltransferase</fullName>
        <shortName evidence="5">RF MTase</shortName>
        <ecNumber evidence="5">2.1.1.297</ecNumber>
    </recommendedName>
    <alternativeName>
        <fullName evidence="5">N5-glutamine methyltransferase PrmC</fullName>
    </alternativeName>
    <alternativeName>
        <fullName evidence="5">Protein-(glutamine-N5) MTase PrmC</fullName>
    </alternativeName>
    <alternativeName>
        <fullName evidence="5">Protein-glutamine N-methyltransferase PrmC</fullName>
    </alternativeName>
</protein>
<comment type="catalytic activity">
    <reaction evidence="4 5">
        <text>L-glutaminyl-[peptide chain release factor] + S-adenosyl-L-methionine = N(5)-methyl-L-glutaminyl-[peptide chain release factor] + S-adenosyl-L-homocysteine + H(+)</text>
        <dbReference type="Rhea" id="RHEA:42896"/>
        <dbReference type="Rhea" id="RHEA-COMP:10271"/>
        <dbReference type="Rhea" id="RHEA-COMP:10272"/>
        <dbReference type="ChEBI" id="CHEBI:15378"/>
        <dbReference type="ChEBI" id="CHEBI:30011"/>
        <dbReference type="ChEBI" id="CHEBI:57856"/>
        <dbReference type="ChEBI" id="CHEBI:59789"/>
        <dbReference type="ChEBI" id="CHEBI:61891"/>
        <dbReference type="EC" id="2.1.1.297"/>
    </reaction>
</comment>
<feature type="binding site" evidence="5">
    <location>
        <position position="145"/>
    </location>
    <ligand>
        <name>S-adenosyl-L-methionine</name>
        <dbReference type="ChEBI" id="CHEBI:59789"/>
    </ligand>
</feature>
<dbReference type="EMBL" id="QAOQ01000004">
    <property type="protein sequence ID" value="PTQ96937.1"/>
    <property type="molecule type" value="Genomic_DNA"/>
</dbReference>
<comment type="similarity">
    <text evidence="5">Belongs to the protein N5-glutamine methyltransferase family. PrmC subfamily.</text>
</comment>
<organism evidence="8 9">
    <name type="scientific">Mucilaginibacter yixingensis</name>
    <dbReference type="NCBI Taxonomy" id="1295612"/>
    <lineage>
        <taxon>Bacteria</taxon>
        <taxon>Pseudomonadati</taxon>
        <taxon>Bacteroidota</taxon>
        <taxon>Sphingobacteriia</taxon>
        <taxon>Sphingobacteriales</taxon>
        <taxon>Sphingobacteriaceae</taxon>
        <taxon>Mucilaginibacter</taxon>
    </lineage>
</organism>
<dbReference type="InterPro" id="IPR040758">
    <property type="entry name" value="PrmC_N"/>
</dbReference>
<comment type="caution">
    <text evidence="8">The sequence shown here is derived from an EMBL/GenBank/DDBJ whole genome shotgun (WGS) entry which is preliminary data.</text>
</comment>
<dbReference type="GO" id="GO:0003676">
    <property type="term" value="F:nucleic acid binding"/>
    <property type="evidence" value="ECO:0007669"/>
    <property type="project" value="InterPro"/>
</dbReference>
<keyword evidence="1 5" id="KW-0489">Methyltransferase</keyword>
<evidence type="ECO:0000256" key="5">
    <source>
        <dbReference type="HAMAP-Rule" id="MF_02126"/>
    </source>
</evidence>